<keyword evidence="5" id="KW-0227">DNA damage</keyword>
<dbReference type="GO" id="GO:0080008">
    <property type="term" value="C:Cul4-RING E3 ubiquitin ligase complex"/>
    <property type="evidence" value="ECO:0007669"/>
    <property type="project" value="InterPro"/>
</dbReference>
<keyword evidence="8" id="KW-0234">DNA repair</keyword>
<dbReference type="GO" id="GO:0006281">
    <property type="term" value="P:DNA repair"/>
    <property type="evidence" value="ECO:0007669"/>
    <property type="project" value="UniProtKB-KW"/>
</dbReference>
<dbReference type="SMART" id="SM00320">
    <property type="entry name" value="WD40"/>
    <property type="match status" value="2"/>
</dbReference>
<dbReference type="PANTHER" id="PTHR15169">
    <property type="entry name" value="DAMAGE-SPECIFIC DNA BINDING PROTEIN 2"/>
    <property type="match status" value="1"/>
</dbReference>
<dbReference type="PROSITE" id="PS50082">
    <property type="entry name" value="WD_REPEATS_2"/>
    <property type="match status" value="1"/>
</dbReference>
<name>A0A427ATA0_ENSVE</name>
<evidence type="ECO:0000256" key="2">
    <source>
        <dbReference type="ARBA" id="ARBA00005434"/>
    </source>
</evidence>
<dbReference type="SUPFAM" id="SSF50978">
    <property type="entry name" value="WD40 repeat-like"/>
    <property type="match status" value="1"/>
</dbReference>
<dbReference type="InterPro" id="IPR033312">
    <property type="entry name" value="DDB2"/>
</dbReference>
<evidence type="ECO:0000256" key="6">
    <source>
        <dbReference type="ARBA" id="ARBA00022786"/>
    </source>
</evidence>
<protein>
    <submittedName>
        <fullName evidence="12">Uncharacterized protein</fullName>
    </submittedName>
</protein>
<feature type="compositionally biased region" description="Acidic residues" evidence="11">
    <location>
        <begin position="18"/>
        <end position="50"/>
    </location>
</feature>
<dbReference type="Gene3D" id="2.130.10.10">
    <property type="entry name" value="YVTN repeat-like/Quinoprotein amine dehydrogenase"/>
    <property type="match status" value="1"/>
</dbReference>
<comment type="similarity">
    <text evidence="2">Belongs to the WD repeat DDB2/WDR76 family.</text>
</comment>
<dbReference type="InterPro" id="IPR001680">
    <property type="entry name" value="WD40_rpt"/>
</dbReference>
<evidence type="ECO:0000313" key="13">
    <source>
        <dbReference type="Proteomes" id="UP000287651"/>
    </source>
</evidence>
<evidence type="ECO:0000256" key="10">
    <source>
        <dbReference type="PROSITE-ProRule" id="PRU00221"/>
    </source>
</evidence>
<keyword evidence="3 10" id="KW-0853">WD repeat</keyword>
<keyword evidence="6" id="KW-0833">Ubl conjugation pathway</keyword>
<gene>
    <name evidence="12" type="ORF">B296_00024172</name>
</gene>
<dbReference type="EMBL" id="AMZH03001395">
    <property type="protein sequence ID" value="RRT79460.1"/>
    <property type="molecule type" value="Genomic_DNA"/>
</dbReference>
<evidence type="ECO:0000256" key="4">
    <source>
        <dbReference type="ARBA" id="ARBA00022737"/>
    </source>
</evidence>
<dbReference type="GO" id="GO:0003684">
    <property type="term" value="F:damaged DNA binding"/>
    <property type="evidence" value="ECO:0007669"/>
    <property type="project" value="InterPro"/>
</dbReference>
<evidence type="ECO:0000256" key="3">
    <source>
        <dbReference type="ARBA" id="ARBA00022574"/>
    </source>
</evidence>
<dbReference type="InterPro" id="IPR036322">
    <property type="entry name" value="WD40_repeat_dom_sf"/>
</dbReference>
<evidence type="ECO:0000256" key="5">
    <source>
        <dbReference type="ARBA" id="ARBA00022763"/>
    </source>
</evidence>
<evidence type="ECO:0000313" key="12">
    <source>
        <dbReference type="EMBL" id="RRT79460.1"/>
    </source>
</evidence>
<feature type="region of interest" description="Disordered" evidence="11">
    <location>
        <begin position="296"/>
        <end position="355"/>
    </location>
</feature>
<evidence type="ECO:0000256" key="8">
    <source>
        <dbReference type="ARBA" id="ARBA00023204"/>
    </source>
</evidence>
<keyword evidence="4" id="KW-0677">Repeat</keyword>
<evidence type="ECO:0000256" key="1">
    <source>
        <dbReference type="ARBA" id="ARBA00004123"/>
    </source>
</evidence>
<reference evidence="12 13" key="1">
    <citation type="journal article" date="2014" name="Agronomy (Basel)">
        <title>A Draft Genome Sequence for Ensete ventricosum, the Drought-Tolerant Tree Against Hunger.</title>
        <authorList>
            <person name="Harrison J."/>
            <person name="Moore K.A."/>
            <person name="Paszkiewicz K."/>
            <person name="Jones T."/>
            <person name="Grant M."/>
            <person name="Ambacheew D."/>
            <person name="Muzemil S."/>
            <person name="Studholme D.J."/>
        </authorList>
    </citation>
    <scope>NUCLEOTIDE SEQUENCE [LARGE SCALE GENOMIC DNA]</scope>
</reference>
<feature type="region of interest" description="Disordered" evidence="11">
    <location>
        <begin position="1"/>
        <end position="60"/>
    </location>
</feature>
<feature type="compositionally biased region" description="Basic and acidic residues" evidence="11">
    <location>
        <begin position="304"/>
        <end position="335"/>
    </location>
</feature>
<feature type="repeat" description="WD" evidence="10">
    <location>
        <begin position="172"/>
        <end position="205"/>
    </location>
</feature>
<sequence>MPFASSSSRPRFLRREADSDEESETSSSGGEDDLEEDFPEEAQVEEDTTDEVAPGKRKKPPPITISLKRVCKVPYSCFLSPRFPFVSNRATKLVSGEPPTSIAPENPVFSAKRQIKPVYVIPDQVDCGLIRFHSRRVTCLEFHPTKSNILLSGDKARIWDARRLGTESCLASLAHGRVVNSAYFSLLTGNKILTTSQDNRIRVWDSIFGNLESPSREIVHSHDFNRHLTPFRAEWDPKDPSESLVVIGRYISENYDGVALHPIDFIDTSTGKLVAEVMDTDVTTISTVNKLHPRDQILASGSSRQEDWEAKKQPEKRPKQFIFRRNEKANGKFDSDSGGDSDDDSNGKKRKAKKRQGTRFTSFALGEQAANFASDLTASGGMRCSLWLNRCCDELARLICARASFHALRFETPRIPTASSFEIPIGLYNALLLSLLIFLPRSERWERERNQAMAASSGSEFFEINMEEAGELFEQRRSGLDAAPEERAAAEEEGELMWAAVERLPSVKRHNFAVVRRDSRSFSRHGPAPPPFELVDVRRLDRAARERVLDKAFATNDQDNYNLLAGIKGRFDRYTTHPIWPCPKFPCHQWLIISFTGFFL</sequence>
<evidence type="ECO:0000256" key="9">
    <source>
        <dbReference type="ARBA" id="ARBA00023242"/>
    </source>
</evidence>
<evidence type="ECO:0000256" key="11">
    <source>
        <dbReference type="SAM" id="MobiDB-lite"/>
    </source>
</evidence>
<dbReference type="InterPro" id="IPR015943">
    <property type="entry name" value="WD40/YVTN_repeat-like_dom_sf"/>
</dbReference>
<dbReference type="GO" id="GO:0009411">
    <property type="term" value="P:response to UV"/>
    <property type="evidence" value="ECO:0007669"/>
    <property type="project" value="TreeGrafter"/>
</dbReference>
<comment type="caution">
    <text evidence="12">The sequence shown here is derived from an EMBL/GenBank/DDBJ whole genome shotgun (WGS) entry which is preliminary data.</text>
</comment>
<comment type="subcellular location">
    <subcellularLocation>
        <location evidence="1">Nucleus</location>
    </subcellularLocation>
</comment>
<dbReference type="AlphaFoldDB" id="A0A427ATA0"/>
<dbReference type="GO" id="GO:0005634">
    <property type="term" value="C:nucleus"/>
    <property type="evidence" value="ECO:0007669"/>
    <property type="project" value="UniProtKB-SubCell"/>
</dbReference>
<dbReference type="Proteomes" id="UP000287651">
    <property type="component" value="Unassembled WGS sequence"/>
</dbReference>
<organism evidence="12 13">
    <name type="scientific">Ensete ventricosum</name>
    <name type="common">Abyssinian banana</name>
    <name type="synonym">Musa ensete</name>
    <dbReference type="NCBI Taxonomy" id="4639"/>
    <lineage>
        <taxon>Eukaryota</taxon>
        <taxon>Viridiplantae</taxon>
        <taxon>Streptophyta</taxon>
        <taxon>Embryophyta</taxon>
        <taxon>Tracheophyta</taxon>
        <taxon>Spermatophyta</taxon>
        <taxon>Magnoliopsida</taxon>
        <taxon>Liliopsida</taxon>
        <taxon>Zingiberales</taxon>
        <taxon>Musaceae</taxon>
        <taxon>Ensete</taxon>
    </lineage>
</organism>
<proteinExistence type="inferred from homology"/>
<keyword evidence="7" id="KW-0238">DNA-binding</keyword>
<keyword evidence="9" id="KW-0539">Nucleus</keyword>
<accession>A0A427ATA0</accession>
<evidence type="ECO:0000256" key="7">
    <source>
        <dbReference type="ARBA" id="ARBA00023125"/>
    </source>
</evidence>
<dbReference type="PANTHER" id="PTHR15169:SF0">
    <property type="entry name" value="DNA DAMAGE-BINDING PROTEIN 2"/>
    <property type="match status" value="1"/>
</dbReference>
<dbReference type="Pfam" id="PF00400">
    <property type="entry name" value="WD40"/>
    <property type="match status" value="1"/>
</dbReference>